<organism evidence="5 6">
    <name type="scientific">Lepraria finkii</name>
    <dbReference type="NCBI Taxonomy" id="1340010"/>
    <lineage>
        <taxon>Eukaryota</taxon>
        <taxon>Fungi</taxon>
        <taxon>Dikarya</taxon>
        <taxon>Ascomycota</taxon>
        <taxon>Pezizomycotina</taxon>
        <taxon>Lecanoromycetes</taxon>
        <taxon>OSLEUM clade</taxon>
        <taxon>Lecanoromycetidae</taxon>
        <taxon>Lecanorales</taxon>
        <taxon>Lecanorineae</taxon>
        <taxon>Stereocaulaceae</taxon>
        <taxon>Lepraria</taxon>
    </lineage>
</organism>
<name>A0ABR4B9A9_9LECA</name>
<feature type="chain" id="PRO_5044995094" description="Carboxylic ester hydrolase" evidence="3">
    <location>
        <begin position="20"/>
        <end position="612"/>
    </location>
</feature>
<dbReference type="PROSITE" id="PS00122">
    <property type="entry name" value="CARBOXYLESTERASE_B_1"/>
    <property type="match status" value="1"/>
</dbReference>
<dbReference type="Gene3D" id="3.40.50.1820">
    <property type="entry name" value="alpha/beta hydrolase"/>
    <property type="match status" value="1"/>
</dbReference>
<proteinExistence type="inferred from homology"/>
<dbReference type="EC" id="3.1.1.-" evidence="3"/>
<keyword evidence="2 3" id="KW-0378">Hydrolase</keyword>
<sequence>MKFALTICAGLAVIASAAAPRYNSRAFDGVLSQRQTSTNISSNLIVDLGYERYMGVANASTGLNTFKGIRYAAPPTGSLRWQPPQAPAVNRAQVLPGDTLPQNCPQSPDAPIAAGFNFTGNEDCLFLSVYAPQNKTNLPVLVWIHGGGYGLGQGNEDLSPIINTNNNNFIGVAIQYRLGAFGFLSSDEVMRYGAVNAGLLDQTFALQWVQSYIGLFGGNASQVTISGESAGGGSVMLQSMAYGGYLGVSLFSNVISASPYLPQQFSYADFVPSQSYYAFASAVGCFGPPALPQSNISASIFKCLVSKDTETLQNASATTSGFSRYGTWGFLPVTDGVYIQQLPSQQLLKKQVNGNRMLVGNNANEGPTFTPQNIVTEDDFVAFLHNAFPLFTDDDVSRVLLYYPSTNASVDMSIPDFATSGNSTHSALNESTFATGQQQRADNVYAETTFVCPSYWLAEAFTNNNRISYKYQYSLIGAQHSSDVSSYFGPPTPNQGPDFNKAFMTIWGNFITQNDPSISAPIANGASSNSTMGMAATTFPPWSLAAPLQLNLNQTGGTAFSSMSFSGTAPNITEFEEPGLVNDFEIVDAYTWEGGRGMRCDFWRSVGSIVPE</sequence>
<dbReference type="EMBL" id="JBHFEH010000015">
    <property type="protein sequence ID" value="KAL2054429.1"/>
    <property type="molecule type" value="Genomic_DNA"/>
</dbReference>
<comment type="caution">
    <text evidence="5">The sequence shown here is derived from an EMBL/GenBank/DDBJ whole genome shotgun (WGS) entry which is preliminary data.</text>
</comment>
<evidence type="ECO:0000313" key="6">
    <source>
        <dbReference type="Proteomes" id="UP001590951"/>
    </source>
</evidence>
<dbReference type="InterPro" id="IPR019819">
    <property type="entry name" value="Carboxylesterase_B_CS"/>
</dbReference>
<evidence type="ECO:0000256" key="2">
    <source>
        <dbReference type="ARBA" id="ARBA00022801"/>
    </source>
</evidence>
<feature type="domain" description="Carboxylesterase type B" evidence="4">
    <location>
        <begin position="59"/>
        <end position="518"/>
    </location>
</feature>
<dbReference type="Proteomes" id="UP001590951">
    <property type="component" value="Unassembled WGS sequence"/>
</dbReference>
<dbReference type="InterPro" id="IPR019826">
    <property type="entry name" value="Carboxylesterase_B_AS"/>
</dbReference>
<accession>A0ABR4B9A9</accession>
<dbReference type="PROSITE" id="PS00941">
    <property type="entry name" value="CARBOXYLESTERASE_B_2"/>
    <property type="match status" value="1"/>
</dbReference>
<dbReference type="InterPro" id="IPR002018">
    <property type="entry name" value="CarbesteraseB"/>
</dbReference>
<evidence type="ECO:0000313" key="5">
    <source>
        <dbReference type="EMBL" id="KAL2054429.1"/>
    </source>
</evidence>
<dbReference type="InterPro" id="IPR050309">
    <property type="entry name" value="Type-B_Carboxylest/Lipase"/>
</dbReference>
<evidence type="ECO:0000256" key="1">
    <source>
        <dbReference type="ARBA" id="ARBA00005964"/>
    </source>
</evidence>
<reference evidence="5 6" key="1">
    <citation type="submission" date="2024-09" db="EMBL/GenBank/DDBJ databases">
        <title>Rethinking Asexuality: The Enigmatic Case of Functional Sexual Genes in Lepraria (Stereocaulaceae).</title>
        <authorList>
            <person name="Doellman M."/>
            <person name="Sun Y."/>
            <person name="Barcenas-Pena A."/>
            <person name="Lumbsch H.T."/>
            <person name="Grewe F."/>
        </authorList>
    </citation>
    <scope>NUCLEOTIDE SEQUENCE [LARGE SCALE GENOMIC DNA]</scope>
    <source>
        <strain evidence="5 6">Grewe 0041</strain>
    </source>
</reference>
<protein>
    <recommendedName>
        <fullName evidence="3">Carboxylic ester hydrolase</fullName>
        <ecNumber evidence="3">3.1.1.-</ecNumber>
    </recommendedName>
</protein>
<dbReference type="Pfam" id="PF00135">
    <property type="entry name" value="COesterase"/>
    <property type="match status" value="1"/>
</dbReference>
<dbReference type="PANTHER" id="PTHR11559">
    <property type="entry name" value="CARBOXYLESTERASE"/>
    <property type="match status" value="1"/>
</dbReference>
<keyword evidence="3" id="KW-0732">Signal</keyword>
<comment type="similarity">
    <text evidence="1 3">Belongs to the type-B carboxylesterase/lipase family.</text>
</comment>
<keyword evidence="6" id="KW-1185">Reference proteome</keyword>
<evidence type="ECO:0000256" key="3">
    <source>
        <dbReference type="RuleBase" id="RU361235"/>
    </source>
</evidence>
<feature type="signal peptide" evidence="3">
    <location>
        <begin position="1"/>
        <end position="19"/>
    </location>
</feature>
<evidence type="ECO:0000259" key="4">
    <source>
        <dbReference type="Pfam" id="PF00135"/>
    </source>
</evidence>
<dbReference type="InterPro" id="IPR029058">
    <property type="entry name" value="AB_hydrolase_fold"/>
</dbReference>
<dbReference type="SUPFAM" id="SSF53474">
    <property type="entry name" value="alpha/beta-Hydrolases"/>
    <property type="match status" value="1"/>
</dbReference>
<gene>
    <name evidence="5" type="ORF">ABVK25_005177</name>
</gene>